<dbReference type="PANTHER" id="PTHR46313">
    <property type="match status" value="1"/>
</dbReference>
<comment type="caution">
    <text evidence="2">The sequence shown here is derived from an EMBL/GenBank/DDBJ whole genome shotgun (WGS) entry which is preliminary data.</text>
</comment>
<proteinExistence type="predicted"/>
<name>A0A0A2TI94_9BACI</name>
<organism evidence="2 3">
    <name type="scientific">Pontibacillus yanchengensis Y32</name>
    <dbReference type="NCBI Taxonomy" id="1385514"/>
    <lineage>
        <taxon>Bacteria</taxon>
        <taxon>Bacillati</taxon>
        <taxon>Bacillota</taxon>
        <taxon>Bacilli</taxon>
        <taxon>Bacillales</taxon>
        <taxon>Bacillaceae</taxon>
        <taxon>Pontibacillus</taxon>
    </lineage>
</organism>
<evidence type="ECO:0000313" key="3">
    <source>
        <dbReference type="Proteomes" id="UP000030147"/>
    </source>
</evidence>
<dbReference type="Proteomes" id="UP000030147">
    <property type="component" value="Unassembled WGS sequence"/>
</dbReference>
<sequence>MTTYDIAVVGAGFGGLSAAALLAKKGYSVAVLEASFELGGCAGKFNRPGYRFQAGATVGMGFEEGGVLKRLFEELEIDLPPMKRMDTIMNIHMGDETIHYYREKEAWFLELERLFPHIADRAKAFFEEVFQVGSRIDHLLDDLPVFPPKRAIDWLKMTKYVNTNSMKLIPFMTQTLMDRLKAFNVNKDERFLAFLNGQLMDSVQTTAEHCPAFLGHAALQTFHKGAYAVQGGLASVAKSLATSIKDNGGEIHMRRPALHIEQQQGYWVVHSKREKTYVANKVILNNSMHNFHHLFDESVSSKSNVKKDRMDTSWGAFMLYLGVEDNYPADVLYHQIIQNPSKPLAEGNQFLLSLSAPNDRTMAPEGKRAITISTHTEISQWWQQETYEERKAEYVERILDGVEKHFPTIREDIDLLMPGTPVTFERYVKRDKGRVGGYIPNGKWSWLNHYSVHTGLTDVFSCGDTTFPGAGTLGTTLSGWIAANEAMK</sequence>
<evidence type="ECO:0000259" key="1">
    <source>
        <dbReference type="Pfam" id="PF01593"/>
    </source>
</evidence>
<dbReference type="EMBL" id="AVBF01000008">
    <property type="protein sequence ID" value="KGP73786.1"/>
    <property type="molecule type" value="Genomic_DNA"/>
</dbReference>
<dbReference type="STRING" id="1385514.N782_01240"/>
<dbReference type="PANTHER" id="PTHR46313:SF3">
    <property type="entry name" value="PROLYCOPENE ISOMERASE, CHLOROPLASTIC"/>
    <property type="match status" value="1"/>
</dbReference>
<protein>
    <submittedName>
        <fullName evidence="2">Amine oxidase</fullName>
    </submittedName>
</protein>
<accession>A0A0A2TI94</accession>
<dbReference type="GO" id="GO:0016116">
    <property type="term" value="P:carotenoid metabolic process"/>
    <property type="evidence" value="ECO:0007669"/>
    <property type="project" value="InterPro"/>
</dbReference>
<dbReference type="SUPFAM" id="SSF51905">
    <property type="entry name" value="FAD/NAD(P)-binding domain"/>
    <property type="match status" value="1"/>
</dbReference>
<dbReference type="InterPro" id="IPR036188">
    <property type="entry name" value="FAD/NAD-bd_sf"/>
</dbReference>
<gene>
    <name evidence="2" type="ORF">N782_01240</name>
</gene>
<feature type="domain" description="Amine oxidase" evidence="1">
    <location>
        <begin position="14"/>
        <end position="486"/>
    </location>
</feature>
<dbReference type="InterPro" id="IPR002937">
    <property type="entry name" value="Amino_oxidase"/>
</dbReference>
<keyword evidence="3" id="KW-1185">Reference proteome</keyword>
<dbReference type="Gene3D" id="3.50.50.60">
    <property type="entry name" value="FAD/NAD(P)-binding domain"/>
    <property type="match status" value="2"/>
</dbReference>
<reference evidence="2 3" key="1">
    <citation type="journal article" date="2015" name="Stand. Genomic Sci.">
        <title>High quality draft genome sequence of the moderately halophilic bacterium Pontibacillus yanchengensis Y32(T) and comparison among Pontibacillus genomes.</title>
        <authorList>
            <person name="Huang J."/>
            <person name="Qiao Z.X."/>
            <person name="Tang J.W."/>
            <person name="Wang G."/>
        </authorList>
    </citation>
    <scope>NUCLEOTIDE SEQUENCE [LARGE SCALE GENOMIC DNA]</scope>
    <source>
        <strain evidence="2 3">Y32</strain>
    </source>
</reference>
<dbReference type="GO" id="GO:0016491">
    <property type="term" value="F:oxidoreductase activity"/>
    <property type="evidence" value="ECO:0007669"/>
    <property type="project" value="InterPro"/>
</dbReference>
<dbReference type="eggNOG" id="COG1233">
    <property type="taxonomic scope" value="Bacteria"/>
</dbReference>
<evidence type="ECO:0000313" key="2">
    <source>
        <dbReference type="EMBL" id="KGP73786.1"/>
    </source>
</evidence>
<dbReference type="AlphaFoldDB" id="A0A0A2TI94"/>
<dbReference type="Pfam" id="PF01593">
    <property type="entry name" value="Amino_oxidase"/>
    <property type="match status" value="1"/>
</dbReference>
<dbReference type="InterPro" id="IPR045892">
    <property type="entry name" value="CrtISO-like"/>
</dbReference>